<dbReference type="AlphaFoldDB" id="A0A2X0KRD0"/>
<keyword evidence="2" id="KW-1185">Reference proteome</keyword>
<dbReference type="OrthoDB" id="5569250at2759"/>
<protein>
    <submittedName>
        <fullName evidence="1">BZ3500_MvSof-1268-A1-R1_Chr1-3g02500 protein</fullName>
    </submittedName>
</protein>
<reference evidence="2" key="1">
    <citation type="submission" date="2016-10" db="EMBL/GenBank/DDBJ databases">
        <authorList>
            <person name="Jeantristanb JTB J.-T."/>
            <person name="Ricardo R."/>
        </authorList>
    </citation>
    <scope>NUCLEOTIDE SEQUENCE [LARGE SCALE GENOMIC DNA]</scope>
</reference>
<name>A0A2X0KRD0_9BASI</name>
<evidence type="ECO:0000313" key="1">
    <source>
        <dbReference type="EMBL" id="SCZ91037.1"/>
    </source>
</evidence>
<dbReference type="Gene3D" id="1.10.510.10">
    <property type="entry name" value="Transferase(Phosphotransferase) domain 1"/>
    <property type="match status" value="1"/>
</dbReference>
<evidence type="ECO:0000313" key="2">
    <source>
        <dbReference type="Proteomes" id="UP000249723"/>
    </source>
</evidence>
<sequence length="649" mass="72161">MGPAVARTVAPARDSVVEILLSAPLDSDMDRDFLEEELIPRIVMCDTSDLMYSVFGIERALFKERVQNVQARPGRASLVKDFKRDCRRSANQTKADWIVPLASFATAGGRQEKLTLAHALQRNRWICEGECEETEVHHFFTCCKRMASENHSSAGQRMLVPIHFGVTPHAEASDDGTPSPLVRVAFDMAQHALEQPARLFVPGLAVTGTTAHLVVIDHEVCRIATISDCWGEGFGELAVIVAVLSGLDVYSAGLCPFFRYECAGNIGFKAVSLVTWYLRPPELEDDVPLVARTVEFIDEEPVELLSCAVGRGGSNFSCSTAVFQLTRPSLMGPNTSSESDPPHSFVLKIQHTGHECVGHEANVLRMIDERCNAASPEVSSLIFSHINRLEQAKSFDLHCSQMNNSDFSLVEGRDSHRRVDCGQDRSRPVEDAYQVFDQLLTLLPILYDLGIHHRDLSPGNILHHRGQLVLVDWDAGIVAPPGELVPIGATDGTGSVRATLATTPFDVLAWLFLQGRTKLPMHMLANDLESATYWFVTVLGSFRVQSWETAAWRAWKVLDLPPGNPPYVRALVHTRLELWGNSGESQCRRIALLEALRDLCPAEGQVVDIFTRYFPAWREIPNVHQLTKERMATMQAKRRDVLALQPRSE</sequence>
<dbReference type="InterPro" id="IPR011009">
    <property type="entry name" value="Kinase-like_dom_sf"/>
</dbReference>
<dbReference type="Proteomes" id="UP000249723">
    <property type="component" value="Unassembled WGS sequence"/>
</dbReference>
<proteinExistence type="predicted"/>
<dbReference type="SUPFAM" id="SSF56112">
    <property type="entry name" value="Protein kinase-like (PK-like)"/>
    <property type="match status" value="1"/>
</dbReference>
<dbReference type="STRING" id="289078.A0A2X0KRD0"/>
<accession>A0A2X0KRD0</accession>
<dbReference type="EMBL" id="FMWP01000014">
    <property type="protein sequence ID" value="SCZ91037.1"/>
    <property type="molecule type" value="Genomic_DNA"/>
</dbReference>
<organism evidence="1 2">
    <name type="scientific">Microbotryum saponariae</name>
    <dbReference type="NCBI Taxonomy" id="289078"/>
    <lineage>
        <taxon>Eukaryota</taxon>
        <taxon>Fungi</taxon>
        <taxon>Dikarya</taxon>
        <taxon>Basidiomycota</taxon>
        <taxon>Pucciniomycotina</taxon>
        <taxon>Microbotryomycetes</taxon>
        <taxon>Microbotryales</taxon>
        <taxon>Microbotryaceae</taxon>
        <taxon>Microbotryum</taxon>
    </lineage>
</organism>
<gene>
    <name evidence="1" type="ORF">BZ3500_MVSOF-1268-A1-R1_CHR1-3G02500</name>
</gene>